<name>W3XQ60_PESFW</name>
<sequence length="443" mass="49239">MSYTQDVEILIHIAAPSRTSDDARYRSLAASYINFQSEKRTHLSELTSTPLPLSSEKIEIPNASVEHSFGDIILPSISFQASFQSVLDNANSQGRFQQPQLQAPRSLFHESQESALNPSSWHTPPSIVQDSAPENDATIALLTSPGRVLEHYLQHFAPPSQNSQTIIQKGDTQVVNEAASVISNHNDPGHERRGQPIIPCTPVSRRQTPHKPQSQEVDDEVIENTVIVFEPTTPQATRADSEPPPSKRPRRDKSDASPGALLRTASDIGLHNAPGSSTRTVTFLPRHGFGHDSLILTAPEPPVGHDTIAPDDLVTPGLAKLASDLKISKRYRPEFSTRDLRPFERGYWKIDCTDWPQDLKTEAWVFLANYIGTGVAGWGISCHRDEKFTSLRLYCWGLLAAHIYFVAYLASRRRVCFSATTWIDACGDTVIKMAKKEGVWTRY</sequence>
<dbReference type="InParanoid" id="W3XQ60"/>
<dbReference type="RefSeq" id="XP_007827986.1">
    <property type="nucleotide sequence ID" value="XM_007829795.1"/>
</dbReference>
<dbReference type="OrthoDB" id="5395975at2759"/>
<feature type="region of interest" description="Disordered" evidence="1">
    <location>
        <begin position="106"/>
        <end position="131"/>
    </location>
</feature>
<dbReference type="Proteomes" id="UP000030651">
    <property type="component" value="Unassembled WGS sequence"/>
</dbReference>
<organism evidence="2 3">
    <name type="scientific">Pestalotiopsis fici (strain W106-1 / CGMCC3.15140)</name>
    <dbReference type="NCBI Taxonomy" id="1229662"/>
    <lineage>
        <taxon>Eukaryota</taxon>
        <taxon>Fungi</taxon>
        <taxon>Dikarya</taxon>
        <taxon>Ascomycota</taxon>
        <taxon>Pezizomycotina</taxon>
        <taxon>Sordariomycetes</taxon>
        <taxon>Xylariomycetidae</taxon>
        <taxon>Amphisphaeriales</taxon>
        <taxon>Sporocadaceae</taxon>
        <taxon>Pestalotiopsis</taxon>
    </lineage>
</organism>
<gene>
    <name evidence="2" type="ORF">PFICI_01214</name>
</gene>
<evidence type="ECO:0000313" key="2">
    <source>
        <dbReference type="EMBL" id="ETS87386.1"/>
    </source>
</evidence>
<accession>W3XQ60</accession>
<evidence type="ECO:0000313" key="3">
    <source>
        <dbReference type="Proteomes" id="UP000030651"/>
    </source>
</evidence>
<dbReference type="KEGG" id="pfy:PFICI_01214"/>
<proteinExistence type="predicted"/>
<dbReference type="eggNOG" id="ENOG502S7U4">
    <property type="taxonomic scope" value="Eukaryota"/>
</dbReference>
<protein>
    <submittedName>
        <fullName evidence="2">Uncharacterized protein</fullName>
    </submittedName>
</protein>
<dbReference type="OMA" id="WGVWCRR"/>
<dbReference type="HOGENOM" id="CLU_031892_1_1_1"/>
<dbReference type="EMBL" id="KI912109">
    <property type="protein sequence ID" value="ETS87386.1"/>
    <property type="molecule type" value="Genomic_DNA"/>
</dbReference>
<feature type="compositionally biased region" description="Polar residues" evidence="1">
    <location>
        <begin position="113"/>
        <end position="129"/>
    </location>
</feature>
<reference evidence="3" key="1">
    <citation type="journal article" date="2015" name="BMC Genomics">
        <title>Genomic and transcriptomic analysis of the endophytic fungus Pestalotiopsis fici reveals its lifestyle and high potential for synthesis of natural products.</title>
        <authorList>
            <person name="Wang X."/>
            <person name="Zhang X."/>
            <person name="Liu L."/>
            <person name="Xiang M."/>
            <person name="Wang W."/>
            <person name="Sun X."/>
            <person name="Che Y."/>
            <person name="Guo L."/>
            <person name="Liu G."/>
            <person name="Guo L."/>
            <person name="Wang C."/>
            <person name="Yin W.B."/>
            <person name="Stadler M."/>
            <person name="Zhang X."/>
            <person name="Liu X."/>
        </authorList>
    </citation>
    <scope>NUCLEOTIDE SEQUENCE [LARGE SCALE GENOMIC DNA]</scope>
    <source>
        <strain evidence="3">W106-1 / CGMCC3.15140</strain>
    </source>
</reference>
<keyword evidence="3" id="KW-1185">Reference proteome</keyword>
<feature type="compositionally biased region" description="Polar residues" evidence="1">
    <location>
        <begin position="204"/>
        <end position="215"/>
    </location>
</feature>
<dbReference type="GeneID" id="19266227"/>
<feature type="region of interest" description="Disordered" evidence="1">
    <location>
        <begin position="183"/>
        <end position="259"/>
    </location>
</feature>
<dbReference type="AlphaFoldDB" id="W3XQ60"/>
<evidence type="ECO:0000256" key="1">
    <source>
        <dbReference type="SAM" id="MobiDB-lite"/>
    </source>
</evidence>